<proteinExistence type="predicted"/>
<feature type="compositionally biased region" description="Basic and acidic residues" evidence="1">
    <location>
        <begin position="188"/>
        <end position="199"/>
    </location>
</feature>
<feature type="region of interest" description="Disordered" evidence="1">
    <location>
        <begin position="178"/>
        <end position="228"/>
    </location>
</feature>
<reference evidence="2 3" key="1">
    <citation type="journal article" date="2021" name="BMC Genomics">
        <title>Datura genome reveals duplications of psychoactive alkaloid biosynthetic genes and high mutation rate following tissue culture.</title>
        <authorList>
            <person name="Rajewski A."/>
            <person name="Carter-House D."/>
            <person name="Stajich J."/>
            <person name="Litt A."/>
        </authorList>
    </citation>
    <scope>NUCLEOTIDE SEQUENCE [LARGE SCALE GENOMIC DNA]</scope>
    <source>
        <strain evidence="2">AR-01</strain>
    </source>
</reference>
<name>A0ABS8UVC6_DATST</name>
<comment type="caution">
    <text evidence="2">The sequence shown here is derived from an EMBL/GenBank/DDBJ whole genome shotgun (WGS) entry which is preliminary data.</text>
</comment>
<organism evidence="2 3">
    <name type="scientific">Datura stramonium</name>
    <name type="common">Jimsonweed</name>
    <name type="synonym">Common thornapple</name>
    <dbReference type="NCBI Taxonomy" id="4076"/>
    <lineage>
        <taxon>Eukaryota</taxon>
        <taxon>Viridiplantae</taxon>
        <taxon>Streptophyta</taxon>
        <taxon>Embryophyta</taxon>
        <taxon>Tracheophyta</taxon>
        <taxon>Spermatophyta</taxon>
        <taxon>Magnoliopsida</taxon>
        <taxon>eudicotyledons</taxon>
        <taxon>Gunneridae</taxon>
        <taxon>Pentapetalae</taxon>
        <taxon>asterids</taxon>
        <taxon>lamiids</taxon>
        <taxon>Solanales</taxon>
        <taxon>Solanaceae</taxon>
        <taxon>Solanoideae</taxon>
        <taxon>Datureae</taxon>
        <taxon>Datura</taxon>
    </lineage>
</organism>
<gene>
    <name evidence="2" type="ORF">HAX54_022906</name>
</gene>
<dbReference type="Proteomes" id="UP000823775">
    <property type="component" value="Unassembled WGS sequence"/>
</dbReference>
<protein>
    <submittedName>
        <fullName evidence="2">Uncharacterized protein</fullName>
    </submittedName>
</protein>
<dbReference type="EMBL" id="JACEIK010002771">
    <property type="protein sequence ID" value="MCD9638756.1"/>
    <property type="molecule type" value="Genomic_DNA"/>
</dbReference>
<feature type="compositionally biased region" description="Basic residues" evidence="1">
    <location>
        <begin position="219"/>
        <end position="228"/>
    </location>
</feature>
<sequence length="249" mass="27526">MGSGSWTDRFGYGGLILSMDVSFNPEEKKCFPFGPVVGEEDSEPPTPWFVATCSNPLSYRPHPSPLDLFPGREDGRALVFHVVKELNNGFSIVKDLNNENRWRVPDRIDQGAEPNRCLGCATGSSGEVGIEHSSWGGLTVDTFSSYPLRTWLPSVYRGHDNWYTRGASASSPLVLGKGPLNALTPTPDMDRTVSRRSEPSSRTALMGEQPTLGTYSSPRWRRATRGAKPSRRCELLGNQPVIPRVTFIR</sequence>
<evidence type="ECO:0000313" key="3">
    <source>
        <dbReference type="Proteomes" id="UP000823775"/>
    </source>
</evidence>
<evidence type="ECO:0000313" key="2">
    <source>
        <dbReference type="EMBL" id="MCD9638756.1"/>
    </source>
</evidence>
<evidence type="ECO:0000256" key="1">
    <source>
        <dbReference type="SAM" id="MobiDB-lite"/>
    </source>
</evidence>
<accession>A0ABS8UVC6</accession>
<keyword evidence="3" id="KW-1185">Reference proteome</keyword>